<dbReference type="EMBL" id="BNBO01000082">
    <property type="protein sequence ID" value="GHE25231.1"/>
    <property type="molecule type" value="Genomic_DNA"/>
</dbReference>
<comment type="caution">
    <text evidence="1">The sequence shown here is derived from an EMBL/GenBank/DDBJ whole genome shotgun (WGS) entry which is preliminary data.</text>
</comment>
<dbReference type="AlphaFoldDB" id="A0A919D8R3"/>
<protein>
    <submittedName>
        <fullName evidence="1">Uncharacterized protein</fullName>
    </submittedName>
</protein>
<reference evidence="1" key="1">
    <citation type="journal article" date="2014" name="Int. J. Syst. Evol. Microbiol.">
        <title>Complete genome sequence of Corynebacterium casei LMG S-19264T (=DSM 44701T), isolated from a smear-ripened cheese.</title>
        <authorList>
            <consortium name="US DOE Joint Genome Institute (JGI-PGF)"/>
            <person name="Walter F."/>
            <person name="Albersmeier A."/>
            <person name="Kalinowski J."/>
            <person name="Ruckert C."/>
        </authorList>
    </citation>
    <scope>NUCLEOTIDE SEQUENCE</scope>
    <source>
        <strain evidence="1">JCM 4646</strain>
    </source>
</reference>
<evidence type="ECO:0000313" key="2">
    <source>
        <dbReference type="Proteomes" id="UP000617734"/>
    </source>
</evidence>
<proteinExistence type="predicted"/>
<dbReference type="Proteomes" id="UP000617734">
    <property type="component" value="Unassembled WGS sequence"/>
</dbReference>
<organism evidence="1 2">
    <name type="scientific">Kitasatospora indigofera</name>
    <dbReference type="NCBI Taxonomy" id="67307"/>
    <lineage>
        <taxon>Bacteria</taxon>
        <taxon>Bacillati</taxon>
        <taxon>Actinomycetota</taxon>
        <taxon>Actinomycetes</taxon>
        <taxon>Kitasatosporales</taxon>
        <taxon>Streptomycetaceae</taxon>
        <taxon>Kitasatospora</taxon>
    </lineage>
</organism>
<gene>
    <name evidence="1" type="ORF">GCM10018781_76380</name>
</gene>
<reference evidence="1" key="2">
    <citation type="submission" date="2020-09" db="EMBL/GenBank/DDBJ databases">
        <authorList>
            <person name="Sun Q."/>
            <person name="Ohkuma M."/>
        </authorList>
    </citation>
    <scope>NUCLEOTIDE SEQUENCE</scope>
    <source>
        <strain evidence="1">JCM 4646</strain>
    </source>
</reference>
<sequence>MEFLRPGTATSTEGAALVCVPSEHHGPAAMECARKIHSVGIAYFPLCGISVSIFPHGGFAGAADLVRGALWWNPLLGSDSGMVKGASAVAGLVSQATE</sequence>
<keyword evidence="2" id="KW-1185">Reference proteome</keyword>
<name>A0A919D8R3_9ACTN</name>
<evidence type="ECO:0000313" key="1">
    <source>
        <dbReference type="EMBL" id="GHE25231.1"/>
    </source>
</evidence>
<accession>A0A919D8R3</accession>